<proteinExistence type="inferred from homology"/>
<dbReference type="GO" id="GO:0005737">
    <property type="term" value="C:cytoplasm"/>
    <property type="evidence" value="ECO:0007669"/>
    <property type="project" value="TreeGrafter"/>
</dbReference>
<name>A0A399SZE8_9BACT</name>
<dbReference type="RefSeq" id="WP_119438643.1">
    <property type="nucleotide sequence ID" value="NZ_QWGR01000007.1"/>
</dbReference>
<dbReference type="InterPro" id="IPR001498">
    <property type="entry name" value="Impact_N"/>
</dbReference>
<evidence type="ECO:0000313" key="4">
    <source>
        <dbReference type="Proteomes" id="UP000265926"/>
    </source>
</evidence>
<dbReference type="Gene3D" id="3.30.230.30">
    <property type="entry name" value="Impact, N-terminal domain"/>
    <property type="match status" value="1"/>
</dbReference>
<dbReference type="InterPro" id="IPR020568">
    <property type="entry name" value="Ribosomal_Su5_D2-typ_SF"/>
</dbReference>
<dbReference type="PANTHER" id="PTHR16301">
    <property type="entry name" value="IMPACT-RELATED"/>
    <property type="match status" value="1"/>
</dbReference>
<feature type="domain" description="Impact N-terminal" evidence="2">
    <location>
        <begin position="19"/>
        <end position="124"/>
    </location>
</feature>
<comment type="caution">
    <text evidence="3">The sequence shown here is derived from an EMBL/GenBank/DDBJ whole genome shotgun (WGS) entry which is preliminary data.</text>
</comment>
<gene>
    <name evidence="3" type="ORF">D1614_14350</name>
</gene>
<dbReference type="SUPFAM" id="SSF54211">
    <property type="entry name" value="Ribosomal protein S5 domain 2-like"/>
    <property type="match status" value="1"/>
</dbReference>
<protein>
    <submittedName>
        <fullName evidence="3">YigZ family protein</fullName>
    </submittedName>
</protein>
<dbReference type="GO" id="GO:0006446">
    <property type="term" value="P:regulation of translational initiation"/>
    <property type="evidence" value="ECO:0007669"/>
    <property type="project" value="TreeGrafter"/>
</dbReference>
<dbReference type="InterPro" id="IPR020569">
    <property type="entry name" value="UPF0029_Impact_CS"/>
</dbReference>
<dbReference type="EMBL" id="QWGR01000007">
    <property type="protein sequence ID" value="RIJ47755.1"/>
    <property type="molecule type" value="Genomic_DNA"/>
</dbReference>
<dbReference type="OrthoDB" id="9813771at2"/>
<evidence type="ECO:0000259" key="2">
    <source>
        <dbReference type="Pfam" id="PF01205"/>
    </source>
</evidence>
<evidence type="ECO:0000313" key="3">
    <source>
        <dbReference type="EMBL" id="RIJ47755.1"/>
    </source>
</evidence>
<sequence>MNDVYKTIEKTSTGYFKDKGSKFYSYAYPIQAEEEVKEIIQQLKKEHHSARHHCYAWRLGTEEITTRANDDGEPSSTAGKPILGQLQSYEVTNILVVVVRYFGGTLLGVSGLINAYRNATVEALNNAEIVSKLIEKGYELKFGYDLLNTVMYHIKQENLDIVVTDFQETCRLVFKVRKGDAEKAYNIFDQIYGLTISEVNM</sequence>
<dbReference type="Pfam" id="PF01205">
    <property type="entry name" value="Impact_N"/>
    <property type="match status" value="1"/>
</dbReference>
<organism evidence="3 4">
    <name type="scientific">Maribellus luteus</name>
    <dbReference type="NCBI Taxonomy" id="2305463"/>
    <lineage>
        <taxon>Bacteria</taxon>
        <taxon>Pseudomonadati</taxon>
        <taxon>Bacteroidota</taxon>
        <taxon>Bacteroidia</taxon>
        <taxon>Marinilabiliales</taxon>
        <taxon>Prolixibacteraceae</taxon>
        <taxon>Maribellus</taxon>
    </lineage>
</organism>
<dbReference type="PANTHER" id="PTHR16301:SF20">
    <property type="entry name" value="IMPACT FAMILY MEMBER YIGZ"/>
    <property type="match status" value="1"/>
</dbReference>
<dbReference type="PROSITE" id="PS00910">
    <property type="entry name" value="UPF0029"/>
    <property type="match status" value="1"/>
</dbReference>
<dbReference type="InterPro" id="IPR023582">
    <property type="entry name" value="Impact"/>
</dbReference>
<dbReference type="InterPro" id="IPR036956">
    <property type="entry name" value="Impact_N_sf"/>
</dbReference>
<comment type="similarity">
    <text evidence="1">Belongs to the IMPACT family.</text>
</comment>
<keyword evidence="4" id="KW-1185">Reference proteome</keyword>
<evidence type="ECO:0000256" key="1">
    <source>
        <dbReference type="ARBA" id="ARBA00007665"/>
    </source>
</evidence>
<dbReference type="AlphaFoldDB" id="A0A399SZE8"/>
<accession>A0A399SZE8</accession>
<dbReference type="Proteomes" id="UP000265926">
    <property type="component" value="Unassembled WGS sequence"/>
</dbReference>
<reference evidence="3 4" key="1">
    <citation type="submission" date="2018-08" db="EMBL/GenBank/DDBJ databases">
        <title>Pallidiluteibacterium maritimus gen. nov., sp. nov., isolated from coastal sediment.</title>
        <authorList>
            <person name="Zhou L.Y."/>
        </authorList>
    </citation>
    <scope>NUCLEOTIDE SEQUENCE [LARGE SCALE GENOMIC DNA]</scope>
    <source>
        <strain evidence="3 4">XSD2</strain>
    </source>
</reference>